<sequence length="214" mass="23748">MDQSFAETLRQRIVGEYAAQGYKRGWRLLYSPASVIDDADVAFIGLNPGGDIGDQSHAEFAMPHGSAYTHESWKGRPVGEEGLQRQVRHLFDRLECPAEDVLAGNLVPFRSSNWGSLEHRGTAVTFGTELWRDILDHARPRIIVAMGTVAAMHVRQLLDVREVEQVRVNWGPVTGTRGVAGGITFVGLPHLSRFPLFGRPESQASLDWLFRTSA</sequence>
<dbReference type="Gene3D" id="3.40.470.10">
    <property type="entry name" value="Uracil-DNA glycosylase-like domain"/>
    <property type="match status" value="1"/>
</dbReference>
<organism evidence="2 3">
    <name type="scientific">Devosia nanyangense</name>
    <dbReference type="NCBI Taxonomy" id="1228055"/>
    <lineage>
        <taxon>Bacteria</taxon>
        <taxon>Pseudomonadati</taxon>
        <taxon>Pseudomonadota</taxon>
        <taxon>Alphaproteobacteria</taxon>
        <taxon>Hyphomicrobiales</taxon>
        <taxon>Devosiaceae</taxon>
        <taxon>Devosia</taxon>
    </lineage>
</organism>
<proteinExistence type="predicted"/>
<dbReference type="Proteomes" id="UP000782610">
    <property type="component" value="Unassembled WGS sequence"/>
</dbReference>
<name>A0A933L0W8_9HYPH</name>
<dbReference type="InterPro" id="IPR005122">
    <property type="entry name" value="Uracil-DNA_glycosylase-like"/>
</dbReference>
<accession>A0A933L0W8</accession>
<evidence type="ECO:0000313" key="2">
    <source>
        <dbReference type="EMBL" id="MBI4920170.1"/>
    </source>
</evidence>
<evidence type="ECO:0000313" key="3">
    <source>
        <dbReference type="Proteomes" id="UP000782610"/>
    </source>
</evidence>
<dbReference type="Pfam" id="PF03167">
    <property type="entry name" value="UDG"/>
    <property type="match status" value="1"/>
</dbReference>
<dbReference type="EMBL" id="JACRAF010000002">
    <property type="protein sequence ID" value="MBI4920170.1"/>
    <property type="molecule type" value="Genomic_DNA"/>
</dbReference>
<dbReference type="InterPro" id="IPR036895">
    <property type="entry name" value="Uracil-DNA_glycosylase-like_sf"/>
</dbReference>
<reference evidence="2" key="1">
    <citation type="submission" date="2020-07" db="EMBL/GenBank/DDBJ databases">
        <title>Huge and variable diversity of episymbiotic CPR bacteria and DPANN archaea in groundwater ecosystems.</title>
        <authorList>
            <person name="He C.Y."/>
            <person name="Keren R."/>
            <person name="Whittaker M."/>
            <person name="Farag I.F."/>
            <person name="Doudna J."/>
            <person name="Cate J.H.D."/>
            <person name="Banfield J.F."/>
        </authorList>
    </citation>
    <scope>NUCLEOTIDE SEQUENCE</scope>
    <source>
        <strain evidence="2">NC_groundwater_1586_Pr3_B-0.1um_66_15</strain>
    </source>
</reference>
<protein>
    <recommendedName>
        <fullName evidence="1">Uracil-DNA glycosylase-like domain-containing protein</fullName>
    </recommendedName>
</protein>
<dbReference type="SUPFAM" id="SSF52141">
    <property type="entry name" value="Uracil-DNA glycosylase-like"/>
    <property type="match status" value="1"/>
</dbReference>
<feature type="domain" description="Uracil-DNA glycosylase-like" evidence="1">
    <location>
        <begin position="37"/>
        <end position="175"/>
    </location>
</feature>
<gene>
    <name evidence="2" type="ORF">HY834_00340</name>
</gene>
<comment type="caution">
    <text evidence="2">The sequence shown here is derived from an EMBL/GenBank/DDBJ whole genome shotgun (WGS) entry which is preliminary data.</text>
</comment>
<dbReference type="AlphaFoldDB" id="A0A933L0W8"/>
<evidence type="ECO:0000259" key="1">
    <source>
        <dbReference type="Pfam" id="PF03167"/>
    </source>
</evidence>